<dbReference type="AlphaFoldDB" id="A0A5B8R2A0"/>
<dbReference type="Pfam" id="PF03916">
    <property type="entry name" value="NrfD"/>
    <property type="match status" value="1"/>
</dbReference>
<sequence length="366" mass="40900">MVIKEIFTPDIAITWLPWAVQYFFLMGLAYASVWVATIHLCSAKQTDARLLKLCACLMLTAGIVAPIALLADLHQPLRAWHFYAQIRPYSWMWYGAFLLPIFSGTSLVFAWLLLRPYLPQAHSSLTSSAEEADWLSRIGQWLRFGNWSSDKWLKPIALIATLSACSIALYTGMETMAIKARPLWHTYWLPPLMATSALLAACGTLAVLNRILHGYQASTQDRLLQWVRASFGLFALCLIGWALFDNGSAHEAALLLDTSPSWQLAAIWVLVTLALLALVLAVRRLPSVLMLVVSLTAVHLAWGFRWIVLIQAQTDPKYGAGTYFYQLPWGPEGLLGIAGTFGLWLALMVLVSEFIRHQPRSAQQTL</sequence>
<name>A0A5B8R2A0_9GAMM</name>
<feature type="transmembrane region" description="Helical" evidence="7">
    <location>
        <begin position="152"/>
        <end position="172"/>
    </location>
</feature>
<dbReference type="InterPro" id="IPR005614">
    <property type="entry name" value="NrfD-like"/>
</dbReference>
<dbReference type="Proteomes" id="UP000321124">
    <property type="component" value="Chromosome"/>
</dbReference>
<evidence type="ECO:0000256" key="4">
    <source>
        <dbReference type="ARBA" id="ARBA00022692"/>
    </source>
</evidence>
<keyword evidence="5 7" id="KW-1133">Transmembrane helix</keyword>
<dbReference type="PANTHER" id="PTHR34856:SF2">
    <property type="entry name" value="PROTEIN NRFD"/>
    <property type="match status" value="1"/>
</dbReference>
<keyword evidence="6 7" id="KW-0472">Membrane</keyword>
<dbReference type="InterPro" id="IPR052049">
    <property type="entry name" value="Electron_transfer_protein"/>
</dbReference>
<evidence type="ECO:0000256" key="6">
    <source>
        <dbReference type="ARBA" id="ARBA00023136"/>
    </source>
</evidence>
<accession>A0A5B8R2A0</accession>
<dbReference type="Gene3D" id="1.20.1630.10">
    <property type="entry name" value="Formate dehydrogenase/DMSO reductase domain"/>
    <property type="match status" value="1"/>
</dbReference>
<evidence type="ECO:0000256" key="1">
    <source>
        <dbReference type="ARBA" id="ARBA00004651"/>
    </source>
</evidence>
<evidence type="ECO:0000313" key="8">
    <source>
        <dbReference type="EMBL" id="QDZ92379.1"/>
    </source>
</evidence>
<feature type="transmembrane region" description="Helical" evidence="7">
    <location>
        <begin position="264"/>
        <end position="282"/>
    </location>
</feature>
<feature type="transmembrane region" description="Helical" evidence="7">
    <location>
        <begin position="20"/>
        <end position="38"/>
    </location>
</feature>
<organism evidence="8 9">
    <name type="scientific">Shewanella decolorationis</name>
    <dbReference type="NCBI Taxonomy" id="256839"/>
    <lineage>
        <taxon>Bacteria</taxon>
        <taxon>Pseudomonadati</taxon>
        <taxon>Pseudomonadota</taxon>
        <taxon>Gammaproteobacteria</taxon>
        <taxon>Alteromonadales</taxon>
        <taxon>Shewanellaceae</taxon>
        <taxon>Shewanella</taxon>
    </lineage>
</organism>
<reference evidence="8 9" key="1">
    <citation type="journal article" date="2019" name="Ecotoxicol. Environ. Saf.">
        <title>Microbial characterization of heavy metal resistant bacterial strains isolated from an electroplating wastewater treatment plant.</title>
        <authorList>
            <person name="Cai X."/>
            <person name="Zheng X."/>
            <person name="Zhang D."/>
            <person name="Iqbal W."/>
            <person name="Liu C."/>
            <person name="Yang B."/>
            <person name="Zhao X."/>
            <person name="Lu X."/>
            <person name="Mao Y."/>
        </authorList>
    </citation>
    <scope>NUCLEOTIDE SEQUENCE [LARGE SCALE GENOMIC DNA]</scope>
    <source>
        <strain evidence="8 9">Ni1-3</strain>
    </source>
</reference>
<comment type="subcellular location">
    <subcellularLocation>
        <location evidence="1">Cell membrane</location>
        <topology evidence="1">Multi-pass membrane protein</topology>
    </subcellularLocation>
</comment>
<evidence type="ECO:0000256" key="3">
    <source>
        <dbReference type="ARBA" id="ARBA00022475"/>
    </source>
</evidence>
<evidence type="ECO:0000313" key="9">
    <source>
        <dbReference type="Proteomes" id="UP000321124"/>
    </source>
</evidence>
<feature type="transmembrane region" description="Helical" evidence="7">
    <location>
        <begin position="91"/>
        <end position="114"/>
    </location>
</feature>
<gene>
    <name evidence="8" type="primary">nrfD</name>
    <name evidence="8" type="ORF">D0436_19025</name>
</gene>
<keyword evidence="4 7" id="KW-0812">Transmembrane</keyword>
<evidence type="ECO:0000256" key="7">
    <source>
        <dbReference type="SAM" id="Phobius"/>
    </source>
</evidence>
<evidence type="ECO:0000256" key="5">
    <source>
        <dbReference type="ARBA" id="ARBA00022989"/>
    </source>
</evidence>
<feature type="transmembrane region" description="Helical" evidence="7">
    <location>
        <begin position="192"/>
        <end position="211"/>
    </location>
</feature>
<feature type="transmembrane region" description="Helical" evidence="7">
    <location>
        <begin position="289"/>
        <end position="313"/>
    </location>
</feature>
<dbReference type="PANTHER" id="PTHR34856">
    <property type="entry name" value="PROTEIN NRFD"/>
    <property type="match status" value="1"/>
</dbReference>
<dbReference type="GO" id="GO:0005886">
    <property type="term" value="C:plasma membrane"/>
    <property type="evidence" value="ECO:0007669"/>
    <property type="project" value="UniProtKB-SubCell"/>
</dbReference>
<dbReference type="KEGG" id="sdeo:D0436_19025"/>
<dbReference type="EMBL" id="CP031775">
    <property type="protein sequence ID" value="QDZ92379.1"/>
    <property type="molecule type" value="Genomic_DNA"/>
</dbReference>
<feature type="transmembrane region" description="Helical" evidence="7">
    <location>
        <begin position="333"/>
        <end position="351"/>
    </location>
</feature>
<feature type="transmembrane region" description="Helical" evidence="7">
    <location>
        <begin position="50"/>
        <end position="71"/>
    </location>
</feature>
<feature type="transmembrane region" description="Helical" evidence="7">
    <location>
        <begin position="223"/>
        <end position="244"/>
    </location>
</feature>
<dbReference type="RefSeq" id="WP_023268717.1">
    <property type="nucleotide sequence ID" value="NZ_BSOL01000017.1"/>
</dbReference>
<evidence type="ECO:0000256" key="2">
    <source>
        <dbReference type="ARBA" id="ARBA00008929"/>
    </source>
</evidence>
<keyword evidence="3" id="KW-1003">Cell membrane</keyword>
<protein>
    <submittedName>
        <fullName evidence="8">Polysulfide reductase NrfD</fullName>
    </submittedName>
</protein>
<comment type="similarity">
    <text evidence="2">Belongs to the NrfD family.</text>
</comment>
<proteinExistence type="inferred from homology"/>